<sequence length="1164" mass="136373">MILKPTLPQENSSSDYYSHFFRFLDQYDYDGASEFLSSIFKNEKSQTKKGSPTDFFYEEDSNSTKSLFAHFQEMNAAFHFSEPLESRIGRILENLEESLTEDNLRKHRFKPFNGFLFKMSDYEFCNAVMDSVHFDLEERTASSALGLNHEMIWDADSYPPGESSEYYDFIYDLKEGEFPISFQGKKVKGNDLHVHTKLILFSKMISEMVKTLFEEERFAKIPKEFPFYVLIDSQDCYDYKGKPFLLEVLPAIQLQSLEKNPHLTIHQNSSQKEDNVSSAEELIFSLAYLENPDQKEYKRLLELVDSHPEWKELLFQGGIFSLQKTETVIGKPEWKRSFLKSEEAPSDLSLSENAASGLQDSDLSAVWKKIQFFPSSYFSSFFWKLAEFKPEVHLQTAKDFQNKVFLNSPKPLEDTYTKAIPYIQEFSYTLVDSYLGIPETYREELKPSFEEALVRLEQLPHPGFKLRAMEIGTRLSSGDWTSKISPVLQNATEEYINQIIGLIRCMPEEFPWFGDAWDFVFEDRLFTLGRQAKAAVPVLTEVLERYNRDSFNEDVTRNLAPVFHEIGAEDIHPLIHELHKRNQFYMEEFYSKWSKQAPSNRWSRFEEVIENSPESLNESSTWNRFLYDSEPGFQLYYENMENGKVKDSIFRSFLQALKDQPFDLLQRFALFYSENKKKSAKKNEENFFSTVAEVAAILTFLKSQISFTKEQLETWELGCSAKAVEAFAKSKEECEEILNKTLSEFQDNPFLKFLKVKTIENKYGLKSAMEELKTILSDLWKEDYVLNKAFFLFLLKTHTDWSKITSEEIYAFYEKTKALFEKEFYNNGRFAAQLSSFRMNLFSKVLEKEYPKLVFSEQETYLKLKAEEYKTLETLGTLSPEKIVHYLKPGNPSLNFFLASKAILNSESLESSLLQVLEWETQDAELFPFLKLFYQDSFLKEKLYDHPVFLNHLSYFIENYREVSPKELAKIVFNRLREKKNSETIVKTAKTLDNETIINCFLSIHWAFQNENKMNELEELTEQILQKTDLRKPEYVLIAGNLGVLYIQNENLEKAKELFQKLFSMDWSRFDYKKDKSALDMEKIIGPDINEQYADIFRKYFAMAKFNAACLYSRMEDASQAVSYLKEAVSLEPKTYDRKKILAETDFSKISGDQTYQDFLNSLN</sequence>
<dbReference type="Pfam" id="PF13181">
    <property type="entry name" value="TPR_8"/>
    <property type="match status" value="2"/>
</dbReference>
<dbReference type="EMBL" id="NPDV01000030">
    <property type="protein sequence ID" value="PJZ51278.1"/>
    <property type="molecule type" value="Genomic_DNA"/>
</dbReference>
<feature type="repeat" description="TPR" evidence="1">
    <location>
        <begin position="1102"/>
        <end position="1135"/>
    </location>
</feature>
<evidence type="ECO:0000313" key="3">
    <source>
        <dbReference type="EMBL" id="PJZ60114.1"/>
    </source>
</evidence>
<dbReference type="InterPro" id="IPR011990">
    <property type="entry name" value="TPR-like_helical_dom_sf"/>
</dbReference>
<proteinExistence type="predicted"/>
<dbReference type="NCBIfam" id="NF047558">
    <property type="entry name" value="TPR_END_plus"/>
    <property type="match status" value="1"/>
</dbReference>
<dbReference type="InterPro" id="IPR019734">
    <property type="entry name" value="TPR_rpt"/>
</dbReference>
<dbReference type="AlphaFoldDB" id="A0A2M9YIE0"/>
<reference evidence="4 5" key="1">
    <citation type="submission" date="2017-07" db="EMBL/GenBank/DDBJ databases">
        <title>Leptospira spp. isolated from tropical soils.</title>
        <authorList>
            <person name="Thibeaux R."/>
            <person name="Iraola G."/>
            <person name="Ferres I."/>
            <person name="Bierque E."/>
            <person name="Girault D."/>
            <person name="Soupe-Gilbert M.-E."/>
            <person name="Picardeau M."/>
            <person name="Goarant C."/>
        </authorList>
    </citation>
    <scope>NUCLEOTIDE SEQUENCE [LARGE SCALE GENOMIC DNA]</scope>
    <source>
        <strain evidence="2 5">FH2-B-C1</strain>
        <strain evidence="3 4">FH2-B-D1</strain>
    </source>
</reference>
<dbReference type="SUPFAM" id="SSF48452">
    <property type="entry name" value="TPR-like"/>
    <property type="match status" value="1"/>
</dbReference>
<protein>
    <submittedName>
        <fullName evidence="2">Anaphase-promoting complex subunit 5 domain protein</fullName>
    </submittedName>
</protein>
<comment type="caution">
    <text evidence="2">The sequence shown here is derived from an EMBL/GenBank/DDBJ whole genome shotgun (WGS) entry which is preliminary data.</text>
</comment>
<dbReference type="SMART" id="SM00028">
    <property type="entry name" value="TPR"/>
    <property type="match status" value="2"/>
</dbReference>
<feature type="repeat" description="TPR" evidence="1">
    <location>
        <begin position="1036"/>
        <end position="1069"/>
    </location>
</feature>
<dbReference type="Proteomes" id="UP000232188">
    <property type="component" value="Unassembled WGS sequence"/>
</dbReference>
<keyword evidence="1" id="KW-0802">TPR repeat</keyword>
<name>A0A2M9YIE0_9LEPT</name>
<dbReference type="EMBL" id="NPDU01000078">
    <property type="protein sequence ID" value="PJZ60114.1"/>
    <property type="molecule type" value="Genomic_DNA"/>
</dbReference>
<evidence type="ECO:0000256" key="1">
    <source>
        <dbReference type="PROSITE-ProRule" id="PRU00339"/>
    </source>
</evidence>
<accession>A0A2M9YIE0</accession>
<organism evidence="2 5">
    <name type="scientific">Leptospira adleri</name>
    <dbReference type="NCBI Taxonomy" id="2023186"/>
    <lineage>
        <taxon>Bacteria</taxon>
        <taxon>Pseudomonadati</taxon>
        <taxon>Spirochaetota</taxon>
        <taxon>Spirochaetia</taxon>
        <taxon>Leptospirales</taxon>
        <taxon>Leptospiraceae</taxon>
        <taxon>Leptospira</taxon>
    </lineage>
</organism>
<evidence type="ECO:0000313" key="2">
    <source>
        <dbReference type="EMBL" id="PJZ51278.1"/>
    </source>
</evidence>
<dbReference type="Gene3D" id="1.25.40.10">
    <property type="entry name" value="Tetratricopeptide repeat domain"/>
    <property type="match status" value="1"/>
</dbReference>
<dbReference type="RefSeq" id="WP_100787731.1">
    <property type="nucleotide sequence ID" value="NZ_NPDU01000078.1"/>
</dbReference>
<dbReference type="Proteomes" id="UP000232149">
    <property type="component" value="Unassembled WGS sequence"/>
</dbReference>
<keyword evidence="4" id="KW-1185">Reference proteome</keyword>
<gene>
    <name evidence="3" type="ORF">CH376_20185</name>
    <name evidence="2" type="ORF">CH380_20970</name>
</gene>
<evidence type="ECO:0000313" key="4">
    <source>
        <dbReference type="Proteomes" id="UP000232149"/>
    </source>
</evidence>
<evidence type="ECO:0000313" key="5">
    <source>
        <dbReference type="Proteomes" id="UP000232188"/>
    </source>
</evidence>
<dbReference type="PROSITE" id="PS50005">
    <property type="entry name" value="TPR"/>
    <property type="match status" value="2"/>
</dbReference>